<proteinExistence type="predicted"/>
<name>A0A200Q2Z4_MACCD</name>
<evidence type="ECO:0000313" key="2">
    <source>
        <dbReference type="Proteomes" id="UP000195402"/>
    </source>
</evidence>
<organism evidence="1 2">
    <name type="scientific">Macleaya cordata</name>
    <name type="common">Five-seeded plume-poppy</name>
    <name type="synonym">Bocconia cordata</name>
    <dbReference type="NCBI Taxonomy" id="56857"/>
    <lineage>
        <taxon>Eukaryota</taxon>
        <taxon>Viridiplantae</taxon>
        <taxon>Streptophyta</taxon>
        <taxon>Embryophyta</taxon>
        <taxon>Tracheophyta</taxon>
        <taxon>Spermatophyta</taxon>
        <taxon>Magnoliopsida</taxon>
        <taxon>Ranunculales</taxon>
        <taxon>Papaveraceae</taxon>
        <taxon>Papaveroideae</taxon>
        <taxon>Macleaya</taxon>
    </lineage>
</organism>
<dbReference type="AlphaFoldDB" id="A0A200Q2Z4"/>
<comment type="caution">
    <text evidence="1">The sequence shown here is derived from an EMBL/GenBank/DDBJ whole genome shotgun (WGS) entry which is preliminary data.</text>
</comment>
<sequence length="82" mass="9264">MALIYGNLSCNYQILCKNVLNFILAQVIDLLQINGPYPPYPTLEEDNRSWGPSQDGNFSTAALNRCSTIDNLKKRGFQLVNR</sequence>
<reference evidence="1 2" key="1">
    <citation type="journal article" date="2017" name="Mol. Plant">
        <title>The Genome of Medicinal Plant Macleaya cordata Provides New Insights into Benzylisoquinoline Alkaloids Metabolism.</title>
        <authorList>
            <person name="Liu X."/>
            <person name="Liu Y."/>
            <person name="Huang P."/>
            <person name="Ma Y."/>
            <person name="Qing Z."/>
            <person name="Tang Q."/>
            <person name="Cao H."/>
            <person name="Cheng P."/>
            <person name="Zheng Y."/>
            <person name="Yuan Z."/>
            <person name="Zhou Y."/>
            <person name="Liu J."/>
            <person name="Tang Z."/>
            <person name="Zhuo Y."/>
            <person name="Zhang Y."/>
            <person name="Yu L."/>
            <person name="Huang J."/>
            <person name="Yang P."/>
            <person name="Peng Q."/>
            <person name="Zhang J."/>
            <person name="Jiang W."/>
            <person name="Zhang Z."/>
            <person name="Lin K."/>
            <person name="Ro D.K."/>
            <person name="Chen X."/>
            <person name="Xiong X."/>
            <person name="Shang Y."/>
            <person name="Huang S."/>
            <person name="Zeng J."/>
        </authorList>
    </citation>
    <scope>NUCLEOTIDE SEQUENCE [LARGE SCALE GENOMIC DNA]</scope>
    <source>
        <strain evidence="2">cv. BLH2017</strain>
        <tissue evidence="1">Root</tissue>
    </source>
</reference>
<accession>A0A200Q2Z4</accession>
<gene>
    <name evidence="1" type="ORF">BVC80_8153g1</name>
</gene>
<dbReference type="InParanoid" id="A0A200Q2Z4"/>
<evidence type="ECO:0000313" key="1">
    <source>
        <dbReference type="EMBL" id="OVA04837.1"/>
    </source>
</evidence>
<keyword evidence="2" id="KW-1185">Reference proteome</keyword>
<dbReference type="EMBL" id="MVGT01003236">
    <property type="protein sequence ID" value="OVA04837.1"/>
    <property type="molecule type" value="Genomic_DNA"/>
</dbReference>
<dbReference type="Proteomes" id="UP000195402">
    <property type="component" value="Unassembled WGS sequence"/>
</dbReference>
<protein>
    <submittedName>
        <fullName evidence="1">Uncharacterized protein</fullName>
    </submittedName>
</protein>